<gene>
    <name evidence="3" type="ORF">AAG747_15600</name>
</gene>
<evidence type="ECO:0000256" key="2">
    <source>
        <dbReference type="ARBA" id="ARBA00022801"/>
    </source>
</evidence>
<dbReference type="Gene3D" id="3.10.129.10">
    <property type="entry name" value="Hotdog Thioesterase"/>
    <property type="match status" value="1"/>
</dbReference>
<accession>A0AAW9SDA6</accession>
<dbReference type="InterPro" id="IPR050563">
    <property type="entry name" value="4-hydroxybenzoyl-CoA_TE"/>
</dbReference>
<organism evidence="3 4">
    <name type="scientific">Rapidithrix thailandica</name>
    <dbReference type="NCBI Taxonomy" id="413964"/>
    <lineage>
        <taxon>Bacteria</taxon>
        <taxon>Pseudomonadati</taxon>
        <taxon>Bacteroidota</taxon>
        <taxon>Cytophagia</taxon>
        <taxon>Cytophagales</taxon>
        <taxon>Flammeovirgaceae</taxon>
        <taxon>Rapidithrix</taxon>
    </lineage>
</organism>
<dbReference type="RefSeq" id="WP_346822124.1">
    <property type="nucleotide sequence ID" value="NZ_JBDKWZ010000008.1"/>
</dbReference>
<dbReference type="SUPFAM" id="SSF54637">
    <property type="entry name" value="Thioesterase/thiol ester dehydrase-isomerase"/>
    <property type="match status" value="1"/>
</dbReference>
<keyword evidence="2 3" id="KW-0378">Hydrolase</keyword>
<comment type="similarity">
    <text evidence="1">Belongs to the 4-hydroxybenzoyl-CoA thioesterase family.</text>
</comment>
<dbReference type="CDD" id="cd00586">
    <property type="entry name" value="4HBT"/>
    <property type="match status" value="1"/>
</dbReference>
<dbReference type="AlphaFoldDB" id="A0AAW9SDA6"/>
<dbReference type="Pfam" id="PF13279">
    <property type="entry name" value="4HBT_2"/>
    <property type="match status" value="1"/>
</dbReference>
<dbReference type="EMBL" id="JBDKWZ010000008">
    <property type="protein sequence ID" value="MEN7549348.1"/>
    <property type="molecule type" value="Genomic_DNA"/>
</dbReference>
<dbReference type="GO" id="GO:0047617">
    <property type="term" value="F:fatty acyl-CoA hydrolase activity"/>
    <property type="evidence" value="ECO:0007669"/>
    <property type="project" value="TreeGrafter"/>
</dbReference>
<protein>
    <submittedName>
        <fullName evidence="3">Acyl-CoA thioesterase</fullName>
        <ecNumber evidence="3">3.1.2.-</ecNumber>
    </submittedName>
</protein>
<sequence length="150" mass="17665">MSDFEKSMQLRWSDIDSNFHVRHSVYYDLGAMIRTDFLNSHGLTMKAMKEEHFGPVLFREECVFRRELLYGEEPTINIKIAKLRKDYSRYSLVHEIKKKDGTLCALLTVDGAWMDTHLRKLTIPPQIGKHMIDAMEKTENFVWEEVPEKA</sequence>
<dbReference type="Proteomes" id="UP001403385">
    <property type="component" value="Unassembled WGS sequence"/>
</dbReference>
<evidence type="ECO:0000313" key="4">
    <source>
        <dbReference type="Proteomes" id="UP001403385"/>
    </source>
</evidence>
<name>A0AAW9SDA6_9BACT</name>
<keyword evidence="4" id="KW-1185">Reference proteome</keyword>
<proteinExistence type="inferred from homology"/>
<dbReference type="PANTHER" id="PTHR31793:SF27">
    <property type="entry name" value="NOVEL THIOESTERASE SUPERFAMILY DOMAIN AND SAPOSIN A-TYPE DOMAIN CONTAINING PROTEIN (0610012H03RIK)"/>
    <property type="match status" value="1"/>
</dbReference>
<reference evidence="3 4" key="1">
    <citation type="submission" date="2024-04" db="EMBL/GenBank/DDBJ databases">
        <title>Novel genus in family Flammeovirgaceae.</title>
        <authorList>
            <person name="Nguyen T.H."/>
            <person name="Vuong T.Q."/>
            <person name="Le H."/>
            <person name="Kim S.-G."/>
        </authorList>
    </citation>
    <scope>NUCLEOTIDE SEQUENCE [LARGE SCALE GENOMIC DNA]</scope>
    <source>
        <strain evidence="3 4">JCM 23209</strain>
    </source>
</reference>
<comment type="caution">
    <text evidence="3">The sequence shown here is derived from an EMBL/GenBank/DDBJ whole genome shotgun (WGS) entry which is preliminary data.</text>
</comment>
<dbReference type="EC" id="3.1.2.-" evidence="3"/>
<evidence type="ECO:0000256" key="1">
    <source>
        <dbReference type="ARBA" id="ARBA00005953"/>
    </source>
</evidence>
<dbReference type="InterPro" id="IPR029069">
    <property type="entry name" value="HotDog_dom_sf"/>
</dbReference>
<dbReference type="PANTHER" id="PTHR31793">
    <property type="entry name" value="4-HYDROXYBENZOYL-COA THIOESTERASE FAMILY MEMBER"/>
    <property type="match status" value="1"/>
</dbReference>
<evidence type="ECO:0000313" key="3">
    <source>
        <dbReference type="EMBL" id="MEN7549348.1"/>
    </source>
</evidence>